<dbReference type="Gene3D" id="6.10.140.1230">
    <property type="match status" value="1"/>
</dbReference>
<dbReference type="AlphaFoldDB" id="A0AAV4N4C2"/>
<comment type="caution">
    <text evidence="3">The sequence shown here is derived from an EMBL/GenBank/DDBJ whole genome shotgun (WGS) entry which is preliminary data.</text>
</comment>
<sequence length="282" mass="31593">MTSAMEKHLFNLKFAAKEMERNSKRSEKEEKAEKVKLKRSVVYLKTQCHAILWMPVQCTTANTNTCSFKVKDKLNNGYLANSPLYCKRLQTIHVDASCYVTGWHNMSILSCGARRGLLLLLLAIQKNNMEGARIHAENAIRQKNQALNYLRMASRVDAVASRVQTAVTTKKVTQSMAGVVKSMDAAMKSMNLEKISTLMDKFEKQFEDLDVQSSYMENTMSSTTTVTVPQNDVDHLMRQVADEAGLELNMELPEGGTGTLASTAASQEQDELTQRLAKLRQS</sequence>
<evidence type="ECO:0000256" key="1">
    <source>
        <dbReference type="ARBA" id="ARBA00006190"/>
    </source>
</evidence>
<evidence type="ECO:0000313" key="4">
    <source>
        <dbReference type="Proteomes" id="UP001054945"/>
    </source>
</evidence>
<gene>
    <name evidence="3" type="primary">CHMP1B</name>
    <name evidence="3" type="ORF">CEXT_493961</name>
</gene>
<dbReference type="PANTHER" id="PTHR10476">
    <property type="entry name" value="CHARGED MULTIVESICULAR BODY PROTEIN"/>
    <property type="match status" value="1"/>
</dbReference>
<accession>A0AAV4N4C2</accession>
<dbReference type="EMBL" id="BPLR01002951">
    <property type="protein sequence ID" value="GIX79554.1"/>
    <property type="molecule type" value="Genomic_DNA"/>
</dbReference>
<evidence type="ECO:0000313" key="3">
    <source>
        <dbReference type="EMBL" id="GIX79554.1"/>
    </source>
</evidence>
<comment type="similarity">
    <text evidence="1">Belongs to the SNF7 family.</text>
</comment>
<organism evidence="3 4">
    <name type="scientific">Caerostris extrusa</name>
    <name type="common">Bark spider</name>
    <name type="synonym">Caerostris bankana</name>
    <dbReference type="NCBI Taxonomy" id="172846"/>
    <lineage>
        <taxon>Eukaryota</taxon>
        <taxon>Metazoa</taxon>
        <taxon>Ecdysozoa</taxon>
        <taxon>Arthropoda</taxon>
        <taxon>Chelicerata</taxon>
        <taxon>Arachnida</taxon>
        <taxon>Araneae</taxon>
        <taxon>Araneomorphae</taxon>
        <taxon>Entelegynae</taxon>
        <taxon>Araneoidea</taxon>
        <taxon>Araneidae</taxon>
        <taxon>Caerostris</taxon>
    </lineage>
</organism>
<name>A0AAV4N4C2_CAEEX</name>
<dbReference type="GO" id="GO:0007034">
    <property type="term" value="P:vacuolar transport"/>
    <property type="evidence" value="ECO:0007669"/>
    <property type="project" value="InterPro"/>
</dbReference>
<dbReference type="Pfam" id="PF03357">
    <property type="entry name" value="Snf7"/>
    <property type="match status" value="1"/>
</dbReference>
<keyword evidence="4" id="KW-1185">Reference proteome</keyword>
<protein>
    <submittedName>
        <fullName evidence="3">Charged multivesicular body protein 1b</fullName>
    </submittedName>
</protein>
<feature type="region of interest" description="Disordered" evidence="2">
    <location>
        <begin position="263"/>
        <end position="282"/>
    </location>
</feature>
<proteinExistence type="inferred from homology"/>
<dbReference type="Proteomes" id="UP001054945">
    <property type="component" value="Unassembled WGS sequence"/>
</dbReference>
<dbReference type="InterPro" id="IPR005024">
    <property type="entry name" value="Snf7_fam"/>
</dbReference>
<reference evidence="3 4" key="1">
    <citation type="submission" date="2021-06" db="EMBL/GenBank/DDBJ databases">
        <title>Caerostris extrusa draft genome.</title>
        <authorList>
            <person name="Kono N."/>
            <person name="Arakawa K."/>
        </authorList>
    </citation>
    <scope>NUCLEOTIDE SEQUENCE [LARGE SCALE GENOMIC DNA]</scope>
</reference>
<evidence type="ECO:0000256" key="2">
    <source>
        <dbReference type="SAM" id="MobiDB-lite"/>
    </source>
</evidence>